<protein>
    <recommendedName>
        <fullName evidence="4">Outer membrane protein beta-barrel domain-containing protein</fullName>
    </recommendedName>
</protein>
<evidence type="ECO:0000256" key="1">
    <source>
        <dbReference type="SAM" id="SignalP"/>
    </source>
</evidence>
<accession>A0A1H6SU46</accession>
<dbReference type="OrthoDB" id="947982at2"/>
<keyword evidence="1" id="KW-0732">Signal</keyword>
<feature type="chain" id="PRO_5011553445" description="Outer membrane protein beta-barrel domain-containing protein" evidence="1">
    <location>
        <begin position="21"/>
        <end position="227"/>
    </location>
</feature>
<organism evidence="2 3">
    <name type="scientific">Dyadobacter koreensis</name>
    <dbReference type="NCBI Taxonomy" id="408657"/>
    <lineage>
        <taxon>Bacteria</taxon>
        <taxon>Pseudomonadati</taxon>
        <taxon>Bacteroidota</taxon>
        <taxon>Cytophagia</taxon>
        <taxon>Cytophagales</taxon>
        <taxon>Spirosomataceae</taxon>
        <taxon>Dyadobacter</taxon>
    </lineage>
</organism>
<feature type="signal peptide" evidence="1">
    <location>
        <begin position="1"/>
        <end position="20"/>
    </location>
</feature>
<proteinExistence type="predicted"/>
<dbReference type="Proteomes" id="UP000199532">
    <property type="component" value="Unassembled WGS sequence"/>
</dbReference>
<keyword evidence="3" id="KW-1185">Reference proteome</keyword>
<dbReference type="RefSeq" id="WP_090335465.1">
    <property type="nucleotide sequence ID" value="NZ_FNXY01000003.1"/>
</dbReference>
<evidence type="ECO:0000313" key="2">
    <source>
        <dbReference type="EMBL" id="SEI70406.1"/>
    </source>
</evidence>
<reference evidence="2 3" key="1">
    <citation type="submission" date="2016-10" db="EMBL/GenBank/DDBJ databases">
        <authorList>
            <person name="de Groot N.N."/>
        </authorList>
    </citation>
    <scope>NUCLEOTIDE SEQUENCE [LARGE SCALE GENOMIC DNA]</scope>
    <source>
        <strain evidence="2 3">DSM 19938</strain>
    </source>
</reference>
<evidence type="ECO:0008006" key="4">
    <source>
        <dbReference type="Google" id="ProtNLM"/>
    </source>
</evidence>
<evidence type="ECO:0000313" key="3">
    <source>
        <dbReference type="Proteomes" id="UP000199532"/>
    </source>
</evidence>
<gene>
    <name evidence="2" type="ORF">SAMN04487995_1791</name>
</gene>
<dbReference type="EMBL" id="FNXY01000003">
    <property type="protein sequence ID" value="SEI70406.1"/>
    <property type="molecule type" value="Genomic_DNA"/>
</dbReference>
<sequence>MKIVRLAVVLFLLSTVATYAQYTSRVTSGIDLGTGYYDKEWAPSVMYHQELSVKAFPWFNLGWGVRTAAYYTGDKSLVPDNIQSKGDSLKFGRITSNSLSVLLGISLKFGNFDIGANTDIMGIAIGVKRNAYYAKNAFPTGESSDYYNSNVPSSPNFFNVVPLAVEKNSGQSEVFVRYWINERVGVKLGYVHGRQTYKTDVKLDNNQNMFSTTYDMPYVAVSFPLYN</sequence>
<dbReference type="STRING" id="408657.SAMN04487995_1791"/>
<name>A0A1H6SU46_9BACT</name>
<dbReference type="AlphaFoldDB" id="A0A1H6SU46"/>